<dbReference type="InterPro" id="IPR012910">
    <property type="entry name" value="Plug_dom"/>
</dbReference>
<dbReference type="GO" id="GO:0009279">
    <property type="term" value="C:cell outer membrane"/>
    <property type="evidence" value="ECO:0007669"/>
    <property type="project" value="UniProtKB-SubCell"/>
</dbReference>
<dbReference type="SUPFAM" id="SSF49464">
    <property type="entry name" value="Carboxypeptidase regulatory domain-like"/>
    <property type="match status" value="1"/>
</dbReference>
<comment type="similarity">
    <text evidence="7">Belongs to the TonB-dependent receptor family.</text>
</comment>
<evidence type="ECO:0000256" key="4">
    <source>
        <dbReference type="ARBA" id="ARBA00022692"/>
    </source>
</evidence>
<keyword evidence="4 7" id="KW-0812">Transmembrane</keyword>
<dbReference type="RefSeq" id="WP_079469121.1">
    <property type="nucleotide sequence ID" value="NZ_FUZZ01000001.1"/>
</dbReference>
<dbReference type="Proteomes" id="UP000190166">
    <property type="component" value="Unassembled WGS sequence"/>
</dbReference>
<dbReference type="InterPro" id="IPR036942">
    <property type="entry name" value="Beta-barrel_TonB_sf"/>
</dbReference>
<dbReference type="SUPFAM" id="SSF56935">
    <property type="entry name" value="Porins"/>
    <property type="match status" value="1"/>
</dbReference>
<dbReference type="Gene3D" id="2.170.130.10">
    <property type="entry name" value="TonB-dependent receptor, plug domain"/>
    <property type="match status" value="1"/>
</dbReference>
<dbReference type="Gene3D" id="2.40.170.20">
    <property type="entry name" value="TonB-dependent receptor, beta-barrel domain"/>
    <property type="match status" value="1"/>
</dbReference>
<dbReference type="EMBL" id="FUZZ01000001">
    <property type="protein sequence ID" value="SKD00616.1"/>
    <property type="molecule type" value="Genomic_DNA"/>
</dbReference>
<keyword evidence="5 7" id="KW-0472">Membrane</keyword>
<evidence type="ECO:0000256" key="2">
    <source>
        <dbReference type="ARBA" id="ARBA00022448"/>
    </source>
</evidence>
<proteinExistence type="inferred from homology"/>
<dbReference type="InterPro" id="IPR037066">
    <property type="entry name" value="Plug_dom_sf"/>
</dbReference>
<feature type="domain" description="TonB-dependent receptor plug" evidence="9">
    <location>
        <begin position="110"/>
        <end position="215"/>
    </location>
</feature>
<dbReference type="Pfam" id="PF13715">
    <property type="entry name" value="CarbopepD_reg_2"/>
    <property type="match status" value="1"/>
</dbReference>
<dbReference type="NCBIfam" id="TIGR04056">
    <property type="entry name" value="OMP_RagA_SusC"/>
    <property type="match status" value="1"/>
</dbReference>
<gene>
    <name evidence="10" type="ORF">SAMN05660461_1889</name>
</gene>
<protein>
    <submittedName>
        <fullName evidence="10">TonB-linked outer membrane protein, SusC/RagA family</fullName>
    </submittedName>
</protein>
<dbReference type="Pfam" id="PF07715">
    <property type="entry name" value="Plug"/>
    <property type="match status" value="1"/>
</dbReference>
<accession>A0A1T5NJQ5</accession>
<dbReference type="NCBIfam" id="TIGR04057">
    <property type="entry name" value="SusC_RagA_signa"/>
    <property type="match status" value="1"/>
</dbReference>
<keyword evidence="8" id="KW-0732">Signal</keyword>
<evidence type="ECO:0000256" key="3">
    <source>
        <dbReference type="ARBA" id="ARBA00022452"/>
    </source>
</evidence>
<keyword evidence="11" id="KW-1185">Reference proteome</keyword>
<name>A0A1T5NJQ5_9BACT</name>
<keyword evidence="6 7" id="KW-0998">Cell outer membrane</keyword>
<comment type="subcellular location">
    <subcellularLocation>
        <location evidence="1 7">Cell outer membrane</location>
        <topology evidence="1 7">Multi-pass membrane protein</topology>
    </subcellularLocation>
</comment>
<dbReference type="InterPro" id="IPR039426">
    <property type="entry name" value="TonB-dep_rcpt-like"/>
</dbReference>
<dbReference type="AlphaFoldDB" id="A0A1T5NJQ5"/>
<dbReference type="InterPro" id="IPR023997">
    <property type="entry name" value="TonB-dep_OMP_SusC/RagA_CS"/>
</dbReference>
<dbReference type="STRING" id="393003.SAMN05660461_1889"/>
<evidence type="ECO:0000256" key="1">
    <source>
        <dbReference type="ARBA" id="ARBA00004571"/>
    </source>
</evidence>
<keyword evidence="2 7" id="KW-0813">Transport</keyword>
<evidence type="ECO:0000256" key="8">
    <source>
        <dbReference type="SAM" id="SignalP"/>
    </source>
</evidence>
<dbReference type="InterPro" id="IPR023996">
    <property type="entry name" value="TonB-dep_OMP_SusC/RagA"/>
</dbReference>
<evidence type="ECO:0000256" key="7">
    <source>
        <dbReference type="PROSITE-ProRule" id="PRU01360"/>
    </source>
</evidence>
<keyword evidence="3 7" id="KW-1134">Transmembrane beta strand</keyword>
<evidence type="ECO:0000313" key="10">
    <source>
        <dbReference type="EMBL" id="SKD00616.1"/>
    </source>
</evidence>
<reference evidence="10 11" key="1">
    <citation type="submission" date="2017-02" db="EMBL/GenBank/DDBJ databases">
        <authorList>
            <person name="Peterson S.W."/>
        </authorList>
    </citation>
    <scope>NUCLEOTIDE SEQUENCE [LARGE SCALE GENOMIC DNA]</scope>
    <source>
        <strain evidence="10 11">DSM 18108</strain>
    </source>
</reference>
<evidence type="ECO:0000259" key="9">
    <source>
        <dbReference type="Pfam" id="PF07715"/>
    </source>
</evidence>
<dbReference type="PROSITE" id="PS52016">
    <property type="entry name" value="TONB_DEPENDENT_REC_3"/>
    <property type="match status" value="1"/>
</dbReference>
<evidence type="ECO:0000313" key="11">
    <source>
        <dbReference type="Proteomes" id="UP000190166"/>
    </source>
</evidence>
<organism evidence="10 11">
    <name type="scientific">Chitinophaga ginsengisegetis</name>
    <dbReference type="NCBI Taxonomy" id="393003"/>
    <lineage>
        <taxon>Bacteria</taxon>
        <taxon>Pseudomonadati</taxon>
        <taxon>Bacteroidota</taxon>
        <taxon>Chitinophagia</taxon>
        <taxon>Chitinophagales</taxon>
        <taxon>Chitinophagaceae</taxon>
        <taxon>Chitinophaga</taxon>
    </lineage>
</organism>
<feature type="signal peptide" evidence="8">
    <location>
        <begin position="1"/>
        <end position="19"/>
    </location>
</feature>
<evidence type="ECO:0000256" key="5">
    <source>
        <dbReference type="ARBA" id="ARBA00023136"/>
    </source>
</evidence>
<sequence length="1024" mass="113284">MKKLFYLLPMLLFGLFAIAQQRNITGTVVSKQNRTPLPGVTVQAGNRNTITNGSGQFTLPAAVGEVLNFSYIGMKPMSLKAAEGNMSVEMEDNATDLNQVIVTGYQTQKKADLTGAVSVVNVSEIKDIPLGNPVKALQGRVPGVFITSNGDPNSNATVRIRGIGTLGNNDPLYVIDGIPTKRGLQELNQNDIESIQVLKDASAATIYGSRAANGVIIVTTKRAKKGYSRITADVSASLQDYSTKLKTLNTEGRGRAYWQAAVNDRTDPNNNQIYQYDWNGDYNNPVLNKINLPEFIDAAKTMKPADTYWYDQIAQTSLLQTYNVSIANGNERGNSYFSVGMYNNKGIVKETQQRKITARFNTDYSFFKGRLKIGENLSATYIRDALVPATDILFAALVQQPVVPVHTVDGGWGGPAPGMTDRQNPVRLIEDNRQNKSNFLRLFGNVYADIEIIPNLHFKSSYGIDYNGTYQRTLRKSYTSGFLSDPSNFSQTSQDYNGNWVWQNTLTYNVALQKHRFDFLLGEEQIKYMAQNFYASRQGYALENIDYAYLNAGSSNKDNGGTGSGYTLLSYFGKANYSYDNKYLASVTLRRDGSSRFGKENRFGMFPAVSLGWRVSEENFIKQNLPFLSDLKLRYGWGRSGNQEIANNATYTLYSAIYGIDPTWDFDSGSAYDLGGAGSGQLSSGYTLIQQGNPALKWESTMESNAGIDFGLFNNHLSGSVDYFIKKTSDILISPAYLAVIGEGGTKFVNGASMQNKGLEVLLSYNGNIAPGLALTVTGNVATYRNKITKLPPEVLTSYPGNGQDKTILGHSINSTFGYVADGLFRSQKEVDDYATQIGKGVGRIRYKDLNSDGVIDDKDRDYIGKGDPDFTYGLNVTLEYKHFDLTFFLQGIQGIQVYNTYKTYTDFSSIWPGTNWGARTLDAWTPQNPNASIPALTLVDRNNENRTSTYFLESGSYLKLRNLQLGYSFQHLFSKRLQTARVYLQGSNLLTLKNKGFTATDPENPNNAYPIPVIGTIGLNLSF</sequence>
<dbReference type="InterPro" id="IPR008969">
    <property type="entry name" value="CarboxyPept-like_regulatory"/>
</dbReference>
<feature type="chain" id="PRO_5013069599" evidence="8">
    <location>
        <begin position="20"/>
        <end position="1024"/>
    </location>
</feature>
<evidence type="ECO:0000256" key="6">
    <source>
        <dbReference type="ARBA" id="ARBA00023237"/>
    </source>
</evidence>